<protein>
    <submittedName>
        <fullName evidence="2">Uncharacterized protein</fullName>
    </submittedName>
</protein>
<name>A0A918E2I9_9ACTN</name>
<keyword evidence="3" id="KW-1185">Reference proteome</keyword>
<organism evidence="2 3">
    <name type="scientific">Wenjunlia tyrosinilytica</name>
    <dbReference type="NCBI Taxonomy" id="1544741"/>
    <lineage>
        <taxon>Bacteria</taxon>
        <taxon>Bacillati</taxon>
        <taxon>Actinomycetota</taxon>
        <taxon>Actinomycetes</taxon>
        <taxon>Kitasatosporales</taxon>
        <taxon>Streptomycetaceae</taxon>
        <taxon>Wenjunlia</taxon>
    </lineage>
</organism>
<dbReference type="EMBL" id="BMMS01000047">
    <property type="protein sequence ID" value="GGO99617.1"/>
    <property type="molecule type" value="Genomic_DNA"/>
</dbReference>
<reference evidence="2" key="1">
    <citation type="journal article" date="2014" name="Int. J. Syst. Evol. Microbiol.">
        <title>Complete genome sequence of Corynebacterium casei LMG S-19264T (=DSM 44701T), isolated from a smear-ripened cheese.</title>
        <authorList>
            <consortium name="US DOE Joint Genome Institute (JGI-PGF)"/>
            <person name="Walter F."/>
            <person name="Albersmeier A."/>
            <person name="Kalinowski J."/>
            <person name="Ruckert C."/>
        </authorList>
    </citation>
    <scope>NUCLEOTIDE SEQUENCE</scope>
    <source>
        <strain evidence="2">CGMCC 4.7201</strain>
    </source>
</reference>
<sequence>MWLWITNLAILLGLEFDAEMARERAIAGGHPEREEPYVQPRDTRKWTEEDRKETGGN</sequence>
<dbReference type="Proteomes" id="UP000641932">
    <property type="component" value="Unassembled WGS sequence"/>
</dbReference>
<dbReference type="AlphaFoldDB" id="A0A918E2I9"/>
<evidence type="ECO:0000313" key="3">
    <source>
        <dbReference type="Proteomes" id="UP000641932"/>
    </source>
</evidence>
<evidence type="ECO:0000256" key="1">
    <source>
        <dbReference type="SAM" id="MobiDB-lite"/>
    </source>
</evidence>
<evidence type="ECO:0000313" key="2">
    <source>
        <dbReference type="EMBL" id="GGO99617.1"/>
    </source>
</evidence>
<feature type="region of interest" description="Disordered" evidence="1">
    <location>
        <begin position="27"/>
        <end position="57"/>
    </location>
</feature>
<comment type="caution">
    <text evidence="2">The sequence shown here is derived from an EMBL/GenBank/DDBJ whole genome shotgun (WGS) entry which is preliminary data.</text>
</comment>
<gene>
    <name evidence="2" type="ORF">GCM10012280_66470</name>
</gene>
<reference evidence="2" key="2">
    <citation type="submission" date="2020-09" db="EMBL/GenBank/DDBJ databases">
        <authorList>
            <person name="Sun Q."/>
            <person name="Zhou Y."/>
        </authorList>
    </citation>
    <scope>NUCLEOTIDE SEQUENCE</scope>
    <source>
        <strain evidence="2">CGMCC 4.7201</strain>
    </source>
</reference>
<proteinExistence type="predicted"/>
<accession>A0A918E2I9</accession>